<feature type="domain" description="Fibronectin type-III" evidence="2">
    <location>
        <begin position="957"/>
        <end position="1047"/>
    </location>
</feature>
<dbReference type="Proteomes" id="UP000658690">
    <property type="component" value="Unassembled WGS sequence"/>
</dbReference>
<dbReference type="InterPro" id="IPR003961">
    <property type="entry name" value="FN3_dom"/>
</dbReference>
<dbReference type="Gene3D" id="3.30.1920.20">
    <property type="match status" value="1"/>
</dbReference>
<dbReference type="PROSITE" id="PS51257">
    <property type="entry name" value="PROKAR_LIPOPROTEIN"/>
    <property type="match status" value="1"/>
</dbReference>
<dbReference type="SUPFAM" id="SSF49265">
    <property type="entry name" value="Fibronectin type III"/>
    <property type="match status" value="2"/>
</dbReference>
<dbReference type="InterPro" id="IPR013783">
    <property type="entry name" value="Ig-like_fold"/>
</dbReference>
<dbReference type="SUPFAM" id="SSF51445">
    <property type="entry name" value="(Trans)glycosidases"/>
    <property type="match status" value="1"/>
</dbReference>
<dbReference type="SUPFAM" id="SSF49899">
    <property type="entry name" value="Concanavalin A-like lectins/glucanases"/>
    <property type="match status" value="3"/>
</dbReference>
<dbReference type="NCBIfam" id="NF047446">
    <property type="entry name" value="barrel_OmpL47"/>
    <property type="match status" value="2"/>
</dbReference>
<dbReference type="Pfam" id="PF06439">
    <property type="entry name" value="3keto-disac_hyd"/>
    <property type="match status" value="1"/>
</dbReference>
<feature type="domain" description="Fibronectin type-III" evidence="2">
    <location>
        <begin position="1229"/>
        <end position="1316"/>
    </location>
</feature>
<keyword evidence="1" id="KW-1015">Disulfide bond</keyword>
<dbReference type="EMBL" id="WHOC01000089">
    <property type="protein sequence ID" value="NOU87603.1"/>
    <property type="molecule type" value="Genomic_DNA"/>
</dbReference>
<dbReference type="InterPro" id="IPR036116">
    <property type="entry name" value="FN3_sf"/>
</dbReference>
<dbReference type="CDD" id="cd00063">
    <property type="entry name" value="FN3"/>
    <property type="match status" value="3"/>
</dbReference>
<evidence type="ECO:0000259" key="2">
    <source>
        <dbReference type="PROSITE" id="PS50853"/>
    </source>
</evidence>
<dbReference type="Gene3D" id="2.60.40.10">
    <property type="entry name" value="Immunoglobulins"/>
    <property type="match status" value="6"/>
</dbReference>
<feature type="domain" description="Fibronectin type-III" evidence="2">
    <location>
        <begin position="1498"/>
        <end position="1590"/>
    </location>
</feature>
<dbReference type="Pfam" id="PF00041">
    <property type="entry name" value="fn3"/>
    <property type="match status" value="1"/>
</dbReference>
<dbReference type="SMART" id="SM00060">
    <property type="entry name" value="FN3"/>
    <property type="match status" value="3"/>
</dbReference>
<keyword evidence="4" id="KW-1185">Reference proteome</keyword>
<reference evidence="3 4" key="1">
    <citation type="submission" date="2019-10" db="EMBL/GenBank/DDBJ databases">
        <title>Description of Paenibacillus choica sp. nov.</title>
        <authorList>
            <person name="Carlier A."/>
            <person name="Qi S."/>
        </authorList>
    </citation>
    <scope>NUCLEOTIDE SEQUENCE [LARGE SCALE GENOMIC DNA]</scope>
    <source>
        <strain evidence="3 4">LMG 31460</strain>
    </source>
</reference>
<evidence type="ECO:0000256" key="1">
    <source>
        <dbReference type="ARBA" id="ARBA00023157"/>
    </source>
</evidence>
<proteinExistence type="predicted"/>
<protein>
    <submittedName>
        <fullName evidence="3">DUF1080 domain-containing protein</fullName>
    </submittedName>
</protein>
<dbReference type="RefSeq" id="WP_171690751.1">
    <property type="nucleotide sequence ID" value="NZ_WHOC01000089.1"/>
</dbReference>
<gene>
    <name evidence="3" type="ORF">GC102_17745</name>
</gene>
<comment type="caution">
    <text evidence="3">The sequence shown here is derived from an EMBL/GenBank/DDBJ whole genome shotgun (WGS) entry which is preliminary data.</text>
</comment>
<organism evidence="3 4">
    <name type="scientific">Paenibacillus germinis</name>
    <dbReference type="NCBI Taxonomy" id="2654979"/>
    <lineage>
        <taxon>Bacteria</taxon>
        <taxon>Bacillati</taxon>
        <taxon>Bacillota</taxon>
        <taxon>Bacilli</taxon>
        <taxon>Bacillales</taxon>
        <taxon>Paenibacillaceae</taxon>
        <taxon>Paenibacillus</taxon>
    </lineage>
</organism>
<dbReference type="Gene3D" id="3.20.20.80">
    <property type="entry name" value="Glycosidases"/>
    <property type="match status" value="1"/>
</dbReference>
<dbReference type="InterPro" id="IPR058094">
    <property type="entry name" value="Ig-like_OmpL47-like"/>
</dbReference>
<accession>A0ABX1Z302</accession>
<dbReference type="InterPro" id="IPR010496">
    <property type="entry name" value="AL/BT2_dom"/>
</dbReference>
<dbReference type="InterPro" id="IPR013320">
    <property type="entry name" value="ConA-like_dom_sf"/>
</dbReference>
<sequence>MNEPRKIVKHSILLTVFVFVFSLVIGCFHLESAHASDEVWNAIDTSPIVAPNSALDLSFMNDAPAGKHGFIKIDTDGDYFFENDPGKKVRFYGANLVSSGLFGTQEQAIVIADRMAKMGYNVIRLHAHDWMYDWGQGIFNKPTSMNVELNTDKLDKLEYLIAQLKQRGIYVKIDGMTFFDMSQIPEIAPYMNRDQASNTLIQLMPSAYQVWQSAVDKWLSHVNPYTQMALKNDPVLIGVSPWNESILSNLNLNDTMFKPELKNWLLTDFNLFLTSKGRMPVSAFPTAYWSVSGDVQNSLAEYLTLKTLTAYDQMKNYLKIQLGVKAPIGGMNMGDAPLEGYWRTHADAYETHMYHALVQTKFSDSLGKGFVYNPLKYPRLSSTFSQETATSYKKDFDTDSPFFYYYPTLSLRQQDKKPFELTEFNDGLPVKGREEIGVIASATAAYQNWDVMNRFEYGGEVDVRDLIDNVPYANNWLKMTGDPLGILSEIEATLLFRSNMLTPSNPTFVIVRDTTWSHTTGQANQFVENIVNLSYIPHLFNTQTVFADKPGQPFAIYKITPELTAQQIVSGDIPLENKLNITDAMTFKQAAEVLINSLDDAILKNKMLTNLNQNKLISDTGELVFDLNLNTYLVNTPKAIAAAGVLNNNTFNFDQGSVKGDVDKGTFFAASLDDKALANSNRILASYTTDVKATGEQTVPQPDGTVKYYMGTLPTLGKMNSVQFNLKTTREAEGFKAYKLAMNSERLEELPVLAAADGVKVQLTTDKGFAFELVYAPLMEDDYEQGNVHGWQDVNGFGTWSIINESANNHVYANNDNTKGGLKLVAGQSAWTDYSVSADVRAGTWTAEAGIIARYQDSQNYYYMSYNSQYSILQICRMLNGTQTVLKTVWFVSPPTAADYHRLKLEVKGNSLIGYLDGVQKLSTTDTAFTSGKTGLFAHLQKVSFDNFVVVDMDATPPTAPVNVAGQSLNSSQVNLSWGPSTDNVGVTQYQIYRNGTLIASSGSMSLTYTDSGLSRGTTYTYTIKAADMAGNLSAASNEISVTTFNALLNDDFELGNLNEWKDINGWKTWNIVEDGGANHAYYNSDDTKGALKLVAGQSEWNDYSVSADVKVDAWKSEAGLIARYKDSLNYYYVSYNSQYNILQICRVQNGTQTVLANKTLASSPTVGMYHQVSFTVQGSSLFAFLDGELVVSATDTSFAKGKIGFYAHMQKVSFDNVKVKEDSEAPTTPSALTAIPLSGSQTYLSWGPSSDDTGVVSYAVYRDNAQIATVNAKTLTYLDSALSPRTTYAYEVKAVDTAGKLSASGGTVTAATYSSLLQDDFEHGNLHNWQDINGYHTWSIVSDGGTNHTYDNGDDTKGGLKLVAGQSGWTDYSVSADVKVDAWKSEVGLIARYKDSQNYYYLSYNSTYKLLQIARIQNGVQTILKNKSFATPLASGTYHRFSIAANGSSLYGFVDGAMILSTTDTAFANGKMGLYAHLQKVKFDNVMVNNATAQRWMSGSLTPSALQAGKMTLTWSGANDELIVQNYRIYQDGVLVGTVSGNITSYEVSNLQTGHKYIFKVEAGNAAGFWSTDGPSFTLDQQVTDTVPPVTSISIDGTPINGWYTHPLFITLAAADELTAVAQTEYSLDDGTSWLPYVQSFHLEQEGVQTIRYRSTDTAGNLEAARSTTVRIDTTAPVSTSILSPEQPDGPDGAYANPVTVTVSAADPLSGAAKTETSLDNGTTWQLYTGPASFNKKGQYTMKYKSTDLAGNAEPPQSIGFTIAATSVNLQLKDSSGNPLTGGAIKYYDGGWKDFGVTDASGTASKSLPDKGYTFAMTYAGTYQEKAQNTGTDSVVTFQTVNTKVQLKDSHGNPLDNGAATYYAGSWRTIGNTNGGKISKELLPGSYTFAMTYAGTYQEKVQNIETDPAVVFQTVNAKVQLKDSQGNPLDNGTATYYAESWRPIGHTSGGEIGKELLPGSYMFAMTYTGTYQEKFQNIGTDPVVVFQQ</sequence>
<evidence type="ECO:0000313" key="3">
    <source>
        <dbReference type="EMBL" id="NOU87603.1"/>
    </source>
</evidence>
<name>A0ABX1Z302_9BACL</name>
<dbReference type="PROSITE" id="PS50853">
    <property type="entry name" value="FN3"/>
    <property type="match status" value="3"/>
</dbReference>
<dbReference type="PANTHER" id="PTHR44170">
    <property type="entry name" value="PROTEIN SIDEKICK"/>
    <property type="match status" value="1"/>
</dbReference>
<evidence type="ECO:0000313" key="4">
    <source>
        <dbReference type="Proteomes" id="UP000658690"/>
    </source>
</evidence>
<dbReference type="Gene3D" id="2.60.120.560">
    <property type="entry name" value="Exo-inulinase, domain 1"/>
    <property type="match status" value="3"/>
</dbReference>
<dbReference type="PANTHER" id="PTHR44170:SF56">
    <property type="entry name" value="FIBRONECTIN TYPE-III DOMAIN-CONTAINING PROTEIN"/>
    <property type="match status" value="1"/>
</dbReference>
<dbReference type="InterPro" id="IPR017853">
    <property type="entry name" value="GH"/>
</dbReference>